<dbReference type="AlphaFoldDB" id="A0A6J4LCY4"/>
<name>A0A6J4LCY4_9CYAN</name>
<proteinExistence type="predicted"/>
<organism evidence="1">
    <name type="scientific">uncultured Leptolyngbya sp</name>
    <dbReference type="NCBI Taxonomy" id="332963"/>
    <lineage>
        <taxon>Bacteria</taxon>
        <taxon>Bacillati</taxon>
        <taxon>Cyanobacteriota</taxon>
        <taxon>Cyanophyceae</taxon>
        <taxon>Leptolyngbyales</taxon>
        <taxon>Leptolyngbyaceae</taxon>
        <taxon>Leptolyngbya group</taxon>
        <taxon>Leptolyngbya</taxon>
        <taxon>environmental samples</taxon>
    </lineage>
</organism>
<evidence type="ECO:0000313" key="1">
    <source>
        <dbReference type="EMBL" id="CAA9329874.1"/>
    </source>
</evidence>
<dbReference type="EMBL" id="CADCTY010000642">
    <property type="protein sequence ID" value="CAA9329874.1"/>
    <property type="molecule type" value="Genomic_DNA"/>
</dbReference>
<sequence>MVDNWLVTMAIKAYSVHAGSYSRLEHPDTVYAHTKLNENCGR</sequence>
<gene>
    <name evidence="1" type="ORF">AVDCRST_MAG94-1845</name>
</gene>
<accession>A0A6J4LCY4</accession>
<protein>
    <submittedName>
        <fullName evidence="1">Uncharacterized protein</fullName>
    </submittedName>
</protein>
<reference evidence="1" key="1">
    <citation type="submission" date="2020-02" db="EMBL/GenBank/DDBJ databases">
        <authorList>
            <person name="Meier V. D."/>
        </authorList>
    </citation>
    <scope>NUCLEOTIDE SEQUENCE</scope>
    <source>
        <strain evidence="1">AVDCRST_MAG94</strain>
    </source>
</reference>